<proteinExistence type="predicted"/>
<dbReference type="PATRIC" id="fig|1276246.3.peg.862"/>
<evidence type="ECO:0008006" key="4">
    <source>
        <dbReference type="Google" id="ProtNLM"/>
    </source>
</evidence>
<dbReference type="RefSeq" id="WP_025363432.1">
    <property type="nucleotide sequence ID" value="NZ_CP006681.1"/>
</dbReference>
<dbReference type="EMBL" id="CP006681">
    <property type="protein sequence ID" value="AHI53207.1"/>
    <property type="molecule type" value="Genomic_DNA"/>
</dbReference>
<organism evidence="2 3">
    <name type="scientific">Spiroplasma culicicola AES-1</name>
    <dbReference type="NCBI Taxonomy" id="1276246"/>
    <lineage>
        <taxon>Bacteria</taxon>
        <taxon>Bacillati</taxon>
        <taxon>Mycoplasmatota</taxon>
        <taxon>Mollicutes</taxon>
        <taxon>Entomoplasmatales</taxon>
        <taxon>Spiroplasmataceae</taxon>
        <taxon>Spiroplasma</taxon>
    </lineage>
</organism>
<protein>
    <recommendedName>
        <fullName evidence="4">Transmembrane protein</fullName>
    </recommendedName>
</protein>
<sequence>MNGIWNDQNGMFPDWARYIILASCTFITIIVILATAINISVYLSSKKRESSINQKELFEKLSRQTGYNDIKLYYGQRKRFNNHFNYRSAYQELHLPKWYEDTNSQKGTMLMLYNFTNILDIRQQATNFWSRSIYCHILAAFGVLLNWGAFIAATVVSVGYTDIYNLAYIYSSLCGLGLLLMALGWLWWSKIFKKMIKKIEELAEPNLEPAEYKYIIKQFKNQAVVPFTINTSIRTHRKVVNKEATKYDGYTEAQTAAQ</sequence>
<evidence type="ECO:0000313" key="2">
    <source>
        <dbReference type="EMBL" id="AHI53207.1"/>
    </source>
</evidence>
<dbReference type="HOGENOM" id="CLU_1077310_0_0_14"/>
<gene>
    <name evidence="2" type="ORF">SCULI_v1c08670</name>
</gene>
<evidence type="ECO:0000313" key="3">
    <source>
        <dbReference type="Proteomes" id="UP000019267"/>
    </source>
</evidence>
<keyword evidence="1" id="KW-0472">Membrane</keyword>
<keyword evidence="3" id="KW-1185">Reference proteome</keyword>
<reference evidence="2 3" key="1">
    <citation type="journal article" date="2014" name="Genome Biol. Evol.">
        <title>Molecular evolution of the substrate utilization strategies and putative virulence factors in mosquito-associated Spiroplasma species.</title>
        <authorList>
            <person name="Chang T.H."/>
            <person name="Lo W.S."/>
            <person name="Ku C."/>
            <person name="Chen L.L."/>
            <person name="Kuo C.H."/>
        </authorList>
    </citation>
    <scope>NUCLEOTIDE SEQUENCE [LARGE SCALE GENOMIC DNA]</scope>
    <source>
        <strain evidence="2">AES-1</strain>
    </source>
</reference>
<feature type="transmembrane region" description="Helical" evidence="1">
    <location>
        <begin position="166"/>
        <end position="188"/>
    </location>
</feature>
<dbReference type="OrthoDB" id="389450at2"/>
<keyword evidence="1" id="KW-1133">Transmembrane helix</keyword>
<dbReference type="KEGG" id="scq:SCULI_v1c08670"/>
<dbReference type="Proteomes" id="UP000019267">
    <property type="component" value="Chromosome"/>
</dbReference>
<keyword evidence="1" id="KW-0812">Transmembrane</keyword>
<dbReference type="STRING" id="1276246.SCULI_v1c08670"/>
<evidence type="ECO:0000256" key="1">
    <source>
        <dbReference type="SAM" id="Phobius"/>
    </source>
</evidence>
<feature type="transmembrane region" description="Helical" evidence="1">
    <location>
        <begin position="15"/>
        <end position="43"/>
    </location>
</feature>
<feature type="transmembrane region" description="Helical" evidence="1">
    <location>
        <begin position="133"/>
        <end position="160"/>
    </location>
</feature>
<name>W6A8A0_9MOLU</name>
<dbReference type="AlphaFoldDB" id="W6A8A0"/>
<accession>W6A8A0</accession>